<dbReference type="PROSITE" id="PS00330">
    <property type="entry name" value="HEMOLYSIN_CALCIUM"/>
    <property type="match status" value="4"/>
</dbReference>
<dbReference type="STRING" id="1385369.N825_27115"/>
<dbReference type="Pfam" id="PF13946">
    <property type="entry name" value="DUF4214"/>
    <property type="match status" value="2"/>
</dbReference>
<dbReference type="Gene3D" id="1.10.3130.20">
    <property type="entry name" value="Phycobilisome linker domain"/>
    <property type="match status" value="1"/>
</dbReference>
<feature type="region of interest" description="Disordered" evidence="3">
    <location>
        <begin position="111"/>
        <end position="133"/>
    </location>
</feature>
<evidence type="ECO:0000313" key="6">
    <source>
        <dbReference type="Proteomes" id="UP000019486"/>
    </source>
</evidence>
<dbReference type="PANTHER" id="PTHR38340:SF1">
    <property type="entry name" value="S-LAYER PROTEIN"/>
    <property type="match status" value="1"/>
</dbReference>
<dbReference type="InterPro" id="IPR038255">
    <property type="entry name" value="PBS_linker_sf"/>
</dbReference>
<dbReference type="InterPro" id="IPR018511">
    <property type="entry name" value="Hemolysin-typ_Ca-bd_CS"/>
</dbReference>
<dbReference type="InterPro" id="IPR011049">
    <property type="entry name" value="Serralysin-like_metalloprot_C"/>
</dbReference>
<sequence length="785" mass="83017">MPNKAAYQITSGITWNPKQIFHGGAGDDTLTGGDGDDQIDGGVGDDVLNGGSGSDTLLGGVGDDELHGGAGNDKLAGDALFELGEQGNDKLWGDDGDDTLFGGGGDDLLDGGDGDDILRGGSGSDTINGGSGVNTSVLSGDGSSHTVYFRNPLVWVTKGPDGTDSHAFIQKFQFDNTLITGEQLNAQLVSQQAVDAAMAELTRLMRKDGIYSEMTRSAEAIIANSKTVTTQANLGDRLQLAQSFADAAFGIVGLFPGIGKSLGTAWTIGKIAGSSVNTLVNGNREHEYEKLIVKEFGSDFAELIFGKNTGGVIKIGTTTWSTHDDLQTLTEFQEAYDQAVAQAKGALDRVAHYASAQIDVRSQIKDLELELRDKYAVGHGLPKVRFEGEGSETPDTIAALNLEPDLPNTASIGFTRYDPSTATVTSLFSSPTLSAEQRNLVLTGTTNLNGTGNDLDNKIAGNGGNNVLYGKAGDDTLNGGAGDDQIDGGDGVDMATWTGARREYGITLNMKGDSAVSGPQGVDTVRAVEHFVFVDGRYVTDTGDTAARVHRLYGAALDRAPDQDGLLNWKHAVDAGALSLVQAADGFVTSTEFQLRYGALDNPGFVKQLYRNVLDREGDDGGVANWTNAVNHGMTRAEALVGFSESVENIQRTASVVEKGIWLRDNTAATVARLYDSVLDRLPDAGGLGSWTDAIKAGMSLDQTADGFTGSLEFQQRYGALDNTNFVKTLYRNVLDREAEPAGLANWRGALDAGVDRSDIVLSFSESAEHVMKLAHRIDDGIWLL</sequence>
<dbReference type="PANTHER" id="PTHR38340">
    <property type="entry name" value="S-LAYER PROTEIN"/>
    <property type="match status" value="1"/>
</dbReference>
<reference evidence="5 6" key="1">
    <citation type="submission" date="2013-08" db="EMBL/GenBank/DDBJ databases">
        <title>The genome sequence of Skermanella stibiiresistens.</title>
        <authorList>
            <person name="Zhu W."/>
            <person name="Wang G."/>
        </authorList>
    </citation>
    <scope>NUCLEOTIDE SEQUENCE [LARGE SCALE GENOMIC DNA]</scope>
    <source>
        <strain evidence="5 6">SB22</strain>
    </source>
</reference>
<dbReference type="SUPFAM" id="SSF51120">
    <property type="entry name" value="beta-Roll"/>
    <property type="match status" value="3"/>
</dbReference>
<feature type="domain" description="DUF4214" evidence="4">
    <location>
        <begin position="584"/>
        <end position="652"/>
    </location>
</feature>
<feature type="region of interest" description="Disordered" evidence="3">
    <location>
        <begin position="18"/>
        <end position="65"/>
    </location>
</feature>
<feature type="domain" description="DUF4214" evidence="4">
    <location>
        <begin position="705"/>
        <end position="771"/>
    </location>
</feature>
<dbReference type="Gene3D" id="2.150.10.10">
    <property type="entry name" value="Serralysin-like metalloprotease, C-terminal"/>
    <property type="match status" value="3"/>
</dbReference>
<evidence type="ECO:0000256" key="3">
    <source>
        <dbReference type="SAM" id="MobiDB-lite"/>
    </source>
</evidence>
<keyword evidence="6" id="KW-1185">Reference proteome</keyword>
<keyword evidence="2" id="KW-0964">Secreted</keyword>
<dbReference type="Proteomes" id="UP000019486">
    <property type="component" value="Unassembled WGS sequence"/>
</dbReference>
<dbReference type="PRINTS" id="PR00313">
    <property type="entry name" value="CABNDNGRPT"/>
</dbReference>
<gene>
    <name evidence="5" type="ORF">N825_27115</name>
</gene>
<dbReference type="InterPro" id="IPR025282">
    <property type="entry name" value="DUF4214"/>
</dbReference>
<evidence type="ECO:0000256" key="2">
    <source>
        <dbReference type="ARBA" id="ARBA00022525"/>
    </source>
</evidence>
<dbReference type="GO" id="GO:0005509">
    <property type="term" value="F:calcium ion binding"/>
    <property type="evidence" value="ECO:0007669"/>
    <property type="project" value="InterPro"/>
</dbReference>
<evidence type="ECO:0000259" key="4">
    <source>
        <dbReference type="Pfam" id="PF13946"/>
    </source>
</evidence>
<organism evidence="5 6">
    <name type="scientific">Skermanella stibiiresistens SB22</name>
    <dbReference type="NCBI Taxonomy" id="1385369"/>
    <lineage>
        <taxon>Bacteria</taxon>
        <taxon>Pseudomonadati</taxon>
        <taxon>Pseudomonadota</taxon>
        <taxon>Alphaproteobacteria</taxon>
        <taxon>Rhodospirillales</taxon>
        <taxon>Azospirillaceae</taxon>
        <taxon>Skermanella</taxon>
    </lineage>
</organism>
<dbReference type="GO" id="GO:0005576">
    <property type="term" value="C:extracellular region"/>
    <property type="evidence" value="ECO:0007669"/>
    <property type="project" value="UniProtKB-SubCell"/>
</dbReference>
<dbReference type="InterPro" id="IPR050557">
    <property type="entry name" value="RTX_toxin/Mannuronan_C5-epim"/>
</dbReference>
<evidence type="ECO:0000256" key="1">
    <source>
        <dbReference type="ARBA" id="ARBA00004613"/>
    </source>
</evidence>
<proteinExistence type="predicted"/>
<dbReference type="AlphaFoldDB" id="W9GRM7"/>
<dbReference type="InterPro" id="IPR001343">
    <property type="entry name" value="Hemolysn_Ca-bd"/>
</dbReference>
<protein>
    <recommendedName>
        <fullName evidence="4">DUF4214 domain-containing protein</fullName>
    </recommendedName>
</protein>
<comment type="caution">
    <text evidence="5">The sequence shown here is derived from an EMBL/GenBank/DDBJ whole genome shotgun (WGS) entry which is preliminary data.</text>
</comment>
<dbReference type="EMBL" id="AVFL01000044">
    <property type="protein sequence ID" value="EWY36419.1"/>
    <property type="molecule type" value="Genomic_DNA"/>
</dbReference>
<dbReference type="Pfam" id="PF00353">
    <property type="entry name" value="HemolysinCabind"/>
    <property type="match status" value="4"/>
</dbReference>
<accession>W9GRM7</accession>
<evidence type="ECO:0000313" key="5">
    <source>
        <dbReference type="EMBL" id="EWY36419.1"/>
    </source>
</evidence>
<comment type="subcellular location">
    <subcellularLocation>
        <location evidence="1">Secreted</location>
    </subcellularLocation>
</comment>
<name>W9GRM7_9PROT</name>